<dbReference type="InterPro" id="IPR016024">
    <property type="entry name" value="ARM-type_fold"/>
</dbReference>
<evidence type="ECO:0000313" key="3">
    <source>
        <dbReference type="Proteomes" id="UP000001514"/>
    </source>
</evidence>
<dbReference type="PROSITE" id="PS50176">
    <property type="entry name" value="ARM_REPEAT"/>
    <property type="match status" value="1"/>
</dbReference>
<evidence type="ECO:0000256" key="1">
    <source>
        <dbReference type="PROSITE-ProRule" id="PRU00259"/>
    </source>
</evidence>
<proteinExistence type="predicted"/>
<dbReference type="HOGENOM" id="CLU_647946_0_0_1"/>
<dbReference type="eggNOG" id="ENOG502QRQI">
    <property type="taxonomic scope" value="Eukaryota"/>
</dbReference>
<dbReference type="InParanoid" id="D8RNT0"/>
<organism evidence="3">
    <name type="scientific">Selaginella moellendorffii</name>
    <name type="common">Spikemoss</name>
    <dbReference type="NCBI Taxonomy" id="88036"/>
    <lineage>
        <taxon>Eukaryota</taxon>
        <taxon>Viridiplantae</taxon>
        <taxon>Streptophyta</taxon>
        <taxon>Embryophyta</taxon>
        <taxon>Tracheophyta</taxon>
        <taxon>Lycopodiopsida</taxon>
        <taxon>Selaginellales</taxon>
        <taxon>Selaginellaceae</taxon>
        <taxon>Selaginella</taxon>
    </lineage>
</organism>
<dbReference type="InterPro" id="IPR011989">
    <property type="entry name" value="ARM-like"/>
</dbReference>
<dbReference type="PANTHER" id="PTHR33115">
    <property type="entry name" value="ARM REPEAT SUPERFAMILY PROTEIN"/>
    <property type="match status" value="1"/>
</dbReference>
<gene>
    <name evidence="2" type="ORF">SELMODRAFT_413235</name>
</gene>
<dbReference type="InterPro" id="IPR000225">
    <property type="entry name" value="Armadillo"/>
</dbReference>
<feature type="repeat" description="ARM" evidence="1">
    <location>
        <begin position="151"/>
        <end position="181"/>
    </location>
</feature>
<evidence type="ECO:0000313" key="2">
    <source>
        <dbReference type="EMBL" id="EFJ25920.1"/>
    </source>
</evidence>
<name>D8RNT0_SELML</name>
<dbReference type="Gramene" id="EFJ25920">
    <property type="protein sequence ID" value="EFJ25920"/>
    <property type="gene ID" value="SELMODRAFT_413235"/>
</dbReference>
<dbReference type="SUPFAM" id="SSF48371">
    <property type="entry name" value="ARM repeat"/>
    <property type="match status" value="1"/>
</dbReference>
<dbReference type="PANTHER" id="PTHR33115:SF50">
    <property type="entry name" value="ARM REPEAT SUPERFAMILY PROTEIN"/>
    <property type="match status" value="1"/>
</dbReference>
<sequence>MKVYVSKLLKLNLYFILDSMTHSRFFFFWKRALLTSSSRLLECLGRLHFTVFSKTSPEPGVLFHQAVQKLYAISPDTIQAPRSEAEIRKAATIVIKHLVRHSHNCFRISAIPGSVEALTALLAAREEEVLEVLNRLVVDYRTCVRIGHTSGLISILVEFIQDEETSKEVFRQSLQLLKTLANVRGDSGRSLRKKIVSVVPAVRSLQRICNLEDLELAVDVIKLLAAEDELRDCIGATGGVIQSLMAIFARETAPNSDQLTIAMRAGEAIIVLVLQCPNNCSRLLMHKSYRQGGVSKTLKNLINMLTKPVGVHAATILRSLCAAAALELKAWEWKAAARRPDCLKVEKVEKREQSRKKELEWLPRPQSERWQTVCCSSNPCLVFKEFWAFEEAALAWVQLSLVTVGPAKAGLEKSQLQTRGMAIF</sequence>
<dbReference type="AlphaFoldDB" id="D8RNT0"/>
<dbReference type="EMBL" id="GL377585">
    <property type="protein sequence ID" value="EFJ25920.1"/>
    <property type="molecule type" value="Genomic_DNA"/>
</dbReference>
<protein>
    <submittedName>
        <fullName evidence="2">Uncharacterized protein</fullName>
    </submittedName>
</protein>
<reference evidence="2 3" key="1">
    <citation type="journal article" date="2011" name="Science">
        <title>The Selaginella genome identifies genetic changes associated with the evolution of vascular plants.</title>
        <authorList>
            <person name="Banks J.A."/>
            <person name="Nishiyama T."/>
            <person name="Hasebe M."/>
            <person name="Bowman J.L."/>
            <person name="Gribskov M."/>
            <person name="dePamphilis C."/>
            <person name="Albert V.A."/>
            <person name="Aono N."/>
            <person name="Aoyama T."/>
            <person name="Ambrose B.A."/>
            <person name="Ashton N.W."/>
            <person name="Axtell M.J."/>
            <person name="Barker E."/>
            <person name="Barker M.S."/>
            <person name="Bennetzen J.L."/>
            <person name="Bonawitz N.D."/>
            <person name="Chapple C."/>
            <person name="Cheng C."/>
            <person name="Correa L.G."/>
            <person name="Dacre M."/>
            <person name="DeBarry J."/>
            <person name="Dreyer I."/>
            <person name="Elias M."/>
            <person name="Engstrom E.M."/>
            <person name="Estelle M."/>
            <person name="Feng L."/>
            <person name="Finet C."/>
            <person name="Floyd S.K."/>
            <person name="Frommer W.B."/>
            <person name="Fujita T."/>
            <person name="Gramzow L."/>
            <person name="Gutensohn M."/>
            <person name="Harholt J."/>
            <person name="Hattori M."/>
            <person name="Heyl A."/>
            <person name="Hirai T."/>
            <person name="Hiwatashi Y."/>
            <person name="Ishikawa M."/>
            <person name="Iwata M."/>
            <person name="Karol K.G."/>
            <person name="Koehler B."/>
            <person name="Kolukisaoglu U."/>
            <person name="Kubo M."/>
            <person name="Kurata T."/>
            <person name="Lalonde S."/>
            <person name="Li K."/>
            <person name="Li Y."/>
            <person name="Litt A."/>
            <person name="Lyons E."/>
            <person name="Manning G."/>
            <person name="Maruyama T."/>
            <person name="Michael T.P."/>
            <person name="Mikami K."/>
            <person name="Miyazaki S."/>
            <person name="Morinaga S."/>
            <person name="Murata T."/>
            <person name="Mueller-Roeber B."/>
            <person name="Nelson D.R."/>
            <person name="Obara M."/>
            <person name="Oguri Y."/>
            <person name="Olmstead R.G."/>
            <person name="Onodera N."/>
            <person name="Petersen B.L."/>
            <person name="Pils B."/>
            <person name="Prigge M."/>
            <person name="Rensing S.A."/>
            <person name="Riano-Pachon D.M."/>
            <person name="Roberts A.W."/>
            <person name="Sato Y."/>
            <person name="Scheller H.V."/>
            <person name="Schulz B."/>
            <person name="Schulz C."/>
            <person name="Shakirov E.V."/>
            <person name="Shibagaki N."/>
            <person name="Shinohara N."/>
            <person name="Shippen D.E."/>
            <person name="Soerensen I."/>
            <person name="Sotooka R."/>
            <person name="Sugimoto N."/>
            <person name="Sugita M."/>
            <person name="Sumikawa N."/>
            <person name="Tanurdzic M."/>
            <person name="Theissen G."/>
            <person name="Ulvskov P."/>
            <person name="Wakazuki S."/>
            <person name="Weng J.K."/>
            <person name="Willats W.W."/>
            <person name="Wipf D."/>
            <person name="Wolf P.G."/>
            <person name="Yang L."/>
            <person name="Zimmer A.D."/>
            <person name="Zhu Q."/>
            <person name="Mitros T."/>
            <person name="Hellsten U."/>
            <person name="Loque D."/>
            <person name="Otillar R."/>
            <person name="Salamov A."/>
            <person name="Schmutz J."/>
            <person name="Shapiro H."/>
            <person name="Lindquist E."/>
            <person name="Lucas S."/>
            <person name="Rokhsar D."/>
            <person name="Grigoriev I.V."/>
        </authorList>
    </citation>
    <scope>NUCLEOTIDE SEQUENCE [LARGE SCALE GENOMIC DNA]</scope>
</reference>
<dbReference type="Gene3D" id="1.25.10.10">
    <property type="entry name" value="Leucine-rich Repeat Variant"/>
    <property type="match status" value="1"/>
</dbReference>
<keyword evidence="3" id="KW-1185">Reference proteome</keyword>
<accession>D8RNT0</accession>
<dbReference type="KEGG" id="smo:SELMODRAFT_413235"/>
<dbReference type="Proteomes" id="UP000001514">
    <property type="component" value="Unassembled WGS sequence"/>
</dbReference>